<name>A0A4R3LTE2_9HYPH</name>
<evidence type="ECO:0000313" key="1">
    <source>
        <dbReference type="EMBL" id="TCT03823.1"/>
    </source>
</evidence>
<gene>
    <name evidence="1" type="ORF">EDC22_11716</name>
</gene>
<reference evidence="1 2" key="1">
    <citation type="submission" date="2019-03" db="EMBL/GenBank/DDBJ databases">
        <title>Genomic Encyclopedia of Type Strains, Phase IV (KMG-IV): sequencing the most valuable type-strain genomes for metagenomic binning, comparative biology and taxonomic classification.</title>
        <authorList>
            <person name="Goeker M."/>
        </authorList>
    </citation>
    <scope>NUCLEOTIDE SEQUENCE [LARGE SCALE GENOMIC DNA]</scope>
    <source>
        <strain evidence="1 2">DSM 19345</strain>
    </source>
</reference>
<evidence type="ECO:0000313" key="2">
    <source>
        <dbReference type="Proteomes" id="UP000295678"/>
    </source>
</evidence>
<proteinExistence type="predicted"/>
<sequence length="284" mass="30994">MSGFSVDVDLENPGQLLACCGLLEAADRLWRQCAFVTGHFDGDRFIVGAPANISAVVEWLRKASVKNVQGKPPKRARGSNSALAEYDYSGSGDDPAVLCWPDGSEWRLNSWSGEDFGRTRIKTFAGQMKGPKVMAHLLDWMGSLEVDTPRLFALGFNGNASVFGFDARKGRAALDVGFSSDALGLSGEDFPAVELFAAIGLQGFRPRQDDDALVLGVWQQPLPVELARAAAGCAFTPPGLRRFRFRLLGRKERSGVVGAPNDQYKAFTRAQEIFERVREDSDDD</sequence>
<keyword evidence="2" id="KW-1185">Reference proteome</keyword>
<organism evidence="1 2">
    <name type="scientific">Tepidamorphus gemmatus</name>
    <dbReference type="NCBI Taxonomy" id="747076"/>
    <lineage>
        <taxon>Bacteria</taxon>
        <taxon>Pseudomonadati</taxon>
        <taxon>Pseudomonadota</taxon>
        <taxon>Alphaproteobacteria</taxon>
        <taxon>Hyphomicrobiales</taxon>
        <taxon>Tepidamorphaceae</taxon>
        <taxon>Tepidamorphus</taxon>
    </lineage>
</organism>
<dbReference type="Proteomes" id="UP000295678">
    <property type="component" value="Unassembled WGS sequence"/>
</dbReference>
<comment type="caution">
    <text evidence="1">The sequence shown here is derived from an EMBL/GenBank/DDBJ whole genome shotgun (WGS) entry which is preliminary data.</text>
</comment>
<protein>
    <submittedName>
        <fullName evidence="1">CRISPR-associated protein Csx14</fullName>
    </submittedName>
</protein>
<dbReference type="RefSeq" id="WP_165926961.1">
    <property type="nucleotide sequence ID" value="NZ_SMAK01000017.1"/>
</dbReference>
<accession>A0A4R3LTE2</accession>
<dbReference type="EMBL" id="SMAK01000017">
    <property type="protein sequence ID" value="TCT03823.1"/>
    <property type="molecule type" value="Genomic_DNA"/>
</dbReference>
<dbReference type="AlphaFoldDB" id="A0A4R3LTE2"/>